<dbReference type="Pfam" id="PF01979">
    <property type="entry name" value="Amidohydro_1"/>
    <property type="match status" value="1"/>
</dbReference>
<sequence>MASRSDSAAQVASLPPADLVITGATVLVHDDAGAVSFETDRVIVVRDGAIDAVLDARETRDAAGAPVTPPARETIDATGLVAMPGFINCHTHTPMVMFRGAAEDIEPERWFNEFIWPMEVNLTADDVELAARLAAAEMIRSGVTTFADHYFSMDRIARVTDETGLRGVLGSTYFSSDGQAGLERSLEFATSWNGAAGGRITTALAPHAPYTVTDDDLERTARAAQEHDLLVHIHASEGRSQTVHSRERHGATPIGVLHRTGLLDGKTLIAHGIGIVPEDIPLLAPAAAEGRVGIGSGPKGYLKNGLETTPVRLLRSGGVPVGLATDGAASNNTLDVWESMTYMAFVQKATENDNSWLTSRELLQHATTQSAQAVQLGSSVGRIAPGYRADLVLVDLSEPRTRPVHDLANTLVYSARSNDIDTTIVDGRVLMRGKQLLTVDVPAVVAELQPRLARLTDRSHGGSIQNYDA</sequence>
<evidence type="ECO:0000256" key="1">
    <source>
        <dbReference type="ARBA" id="ARBA00022801"/>
    </source>
</evidence>
<dbReference type="Gene3D" id="3.20.20.140">
    <property type="entry name" value="Metal-dependent hydrolases"/>
    <property type="match status" value="1"/>
</dbReference>
<evidence type="ECO:0000259" key="2">
    <source>
        <dbReference type="Pfam" id="PF01979"/>
    </source>
</evidence>
<dbReference type="InterPro" id="IPR006680">
    <property type="entry name" value="Amidohydro-rel"/>
</dbReference>
<dbReference type="PANTHER" id="PTHR43794:SF11">
    <property type="entry name" value="AMIDOHYDROLASE-RELATED DOMAIN-CONTAINING PROTEIN"/>
    <property type="match status" value="1"/>
</dbReference>
<dbReference type="Proteomes" id="UP001500929">
    <property type="component" value="Unassembled WGS sequence"/>
</dbReference>
<protein>
    <submittedName>
        <fullName evidence="3">Amidohydrolase</fullName>
    </submittedName>
</protein>
<dbReference type="Gene3D" id="2.30.40.10">
    <property type="entry name" value="Urease, subunit C, domain 1"/>
    <property type="match status" value="1"/>
</dbReference>
<feature type="domain" description="Amidohydrolase-related" evidence="2">
    <location>
        <begin position="82"/>
        <end position="429"/>
    </location>
</feature>
<keyword evidence="4" id="KW-1185">Reference proteome</keyword>
<dbReference type="InterPro" id="IPR032466">
    <property type="entry name" value="Metal_Hydrolase"/>
</dbReference>
<evidence type="ECO:0000313" key="4">
    <source>
        <dbReference type="Proteomes" id="UP001500929"/>
    </source>
</evidence>
<dbReference type="InterPro" id="IPR011059">
    <property type="entry name" value="Metal-dep_hydrolase_composite"/>
</dbReference>
<dbReference type="SUPFAM" id="SSF51338">
    <property type="entry name" value="Composite domain of metallo-dependent hydrolases"/>
    <property type="match status" value="1"/>
</dbReference>
<evidence type="ECO:0000313" key="3">
    <source>
        <dbReference type="EMBL" id="GAA2227615.1"/>
    </source>
</evidence>
<keyword evidence="1" id="KW-0378">Hydrolase</keyword>
<gene>
    <name evidence="3" type="ORF">GCM10009851_09830</name>
</gene>
<accession>A0ABN3DCU3</accession>
<dbReference type="EMBL" id="BAAAQY010000002">
    <property type="protein sequence ID" value="GAA2227615.1"/>
    <property type="molecule type" value="Genomic_DNA"/>
</dbReference>
<dbReference type="CDD" id="cd01298">
    <property type="entry name" value="ATZ_TRZ_like"/>
    <property type="match status" value="1"/>
</dbReference>
<organism evidence="3 4">
    <name type="scientific">Herbiconiux moechotypicola</name>
    <dbReference type="NCBI Taxonomy" id="637393"/>
    <lineage>
        <taxon>Bacteria</taxon>
        <taxon>Bacillati</taxon>
        <taxon>Actinomycetota</taxon>
        <taxon>Actinomycetes</taxon>
        <taxon>Micrococcales</taxon>
        <taxon>Microbacteriaceae</taxon>
        <taxon>Herbiconiux</taxon>
    </lineage>
</organism>
<dbReference type="RefSeq" id="WP_259478089.1">
    <property type="nucleotide sequence ID" value="NZ_BAAAQY010000002.1"/>
</dbReference>
<dbReference type="PANTHER" id="PTHR43794">
    <property type="entry name" value="AMINOHYDROLASE SSNA-RELATED"/>
    <property type="match status" value="1"/>
</dbReference>
<dbReference type="SUPFAM" id="SSF51556">
    <property type="entry name" value="Metallo-dependent hydrolases"/>
    <property type="match status" value="1"/>
</dbReference>
<reference evidence="3 4" key="1">
    <citation type="journal article" date="2019" name="Int. J. Syst. Evol. Microbiol.">
        <title>The Global Catalogue of Microorganisms (GCM) 10K type strain sequencing project: providing services to taxonomists for standard genome sequencing and annotation.</title>
        <authorList>
            <consortium name="The Broad Institute Genomics Platform"/>
            <consortium name="The Broad Institute Genome Sequencing Center for Infectious Disease"/>
            <person name="Wu L."/>
            <person name="Ma J."/>
        </authorList>
    </citation>
    <scope>NUCLEOTIDE SEQUENCE [LARGE SCALE GENOMIC DNA]</scope>
    <source>
        <strain evidence="3 4">JCM 16117</strain>
    </source>
</reference>
<proteinExistence type="predicted"/>
<name>A0ABN3DCU3_9MICO</name>
<dbReference type="InterPro" id="IPR050287">
    <property type="entry name" value="MTA/SAH_deaminase"/>
</dbReference>
<comment type="caution">
    <text evidence="3">The sequence shown here is derived from an EMBL/GenBank/DDBJ whole genome shotgun (WGS) entry which is preliminary data.</text>
</comment>